<feature type="domain" description="Helicase ATP-binding" evidence="1">
    <location>
        <begin position="125"/>
        <end position="296"/>
    </location>
</feature>
<proteinExistence type="predicted"/>
<dbReference type="Pfam" id="PF04851">
    <property type="entry name" value="ResIII"/>
    <property type="match status" value="1"/>
</dbReference>
<dbReference type="SMART" id="SM00490">
    <property type="entry name" value="HELICc"/>
    <property type="match status" value="1"/>
</dbReference>
<dbReference type="PROSITE" id="PS51192">
    <property type="entry name" value="HELICASE_ATP_BIND_1"/>
    <property type="match status" value="1"/>
</dbReference>
<evidence type="ECO:0000259" key="2">
    <source>
        <dbReference type="PROSITE" id="PS51194"/>
    </source>
</evidence>
<dbReference type="GO" id="GO:0004386">
    <property type="term" value="F:helicase activity"/>
    <property type="evidence" value="ECO:0007669"/>
    <property type="project" value="UniProtKB-KW"/>
</dbReference>
<dbReference type="InterPro" id="IPR014001">
    <property type="entry name" value="Helicase_ATP-bd"/>
</dbReference>
<dbReference type="CDD" id="cd17926">
    <property type="entry name" value="DEXHc_RE"/>
    <property type="match status" value="1"/>
</dbReference>
<keyword evidence="4" id="KW-1185">Reference proteome</keyword>
<dbReference type="PROSITE" id="PS51194">
    <property type="entry name" value="HELICASE_CTER"/>
    <property type="match status" value="1"/>
</dbReference>
<dbReference type="PANTHER" id="PTHR47396:SF1">
    <property type="entry name" value="ATP-DEPENDENT HELICASE IRC3-RELATED"/>
    <property type="match status" value="1"/>
</dbReference>
<evidence type="ECO:0000259" key="1">
    <source>
        <dbReference type="PROSITE" id="PS51192"/>
    </source>
</evidence>
<dbReference type="Pfam" id="PF00271">
    <property type="entry name" value="Helicase_C"/>
    <property type="match status" value="1"/>
</dbReference>
<dbReference type="EMBL" id="CP073721">
    <property type="protein sequence ID" value="UWZ39769.1"/>
    <property type="molecule type" value="Genomic_DNA"/>
</dbReference>
<keyword evidence="3" id="KW-0347">Helicase</keyword>
<evidence type="ECO:0000313" key="3">
    <source>
        <dbReference type="EMBL" id="UWZ39769.1"/>
    </source>
</evidence>
<dbReference type="PANTHER" id="PTHR47396">
    <property type="entry name" value="TYPE I RESTRICTION ENZYME ECOKI R PROTEIN"/>
    <property type="match status" value="1"/>
</dbReference>
<reference evidence="3" key="1">
    <citation type="submission" date="2021-04" db="EMBL/GenBank/DDBJ databases">
        <title>Biosynthetic gene clusters of Dactylosporangioum roseum.</title>
        <authorList>
            <person name="Hartkoorn R.C."/>
            <person name="Beaudoing E."/>
            <person name="Hot D."/>
            <person name="Moureu S."/>
        </authorList>
    </citation>
    <scope>NUCLEOTIDE SEQUENCE</scope>
    <source>
        <strain evidence="3">NRRL B-16295</strain>
    </source>
</reference>
<dbReference type="Proteomes" id="UP001058271">
    <property type="component" value="Chromosome"/>
</dbReference>
<organism evidence="3 4">
    <name type="scientific">Dactylosporangium roseum</name>
    <dbReference type="NCBI Taxonomy" id="47989"/>
    <lineage>
        <taxon>Bacteria</taxon>
        <taxon>Bacillati</taxon>
        <taxon>Actinomycetota</taxon>
        <taxon>Actinomycetes</taxon>
        <taxon>Micromonosporales</taxon>
        <taxon>Micromonosporaceae</taxon>
        <taxon>Dactylosporangium</taxon>
    </lineage>
</organism>
<feature type="domain" description="Helicase C-terminal" evidence="2">
    <location>
        <begin position="330"/>
        <end position="496"/>
    </location>
</feature>
<dbReference type="InterPro" id="IPR027417">
    <property type="entry name" value="P-loop_NTPase"/>
</dbReference>
<protein>
    <submittedName>
        <fullName evidence="3">DEAD/DEAH box helicase family protein</fullName>
    </submittedName>
</protein>
<dbReference type="InterPro" id="IPR001650">
    <property type="entry name" value="Helicase_C-like"/>
</dbReference>
<dbReference type="SMART" id="SM00487">
    <property type="entry name" value="DEXDc"/>
    <property type="match status" value="1"/>
</dbReference>
<dbReference type="InterPro" id="IPR050742">
    <property type="entry name" value="Helicase_Restrict-Modif_Enz"/>
</dbReference>
<name>A0ABY5ZDL6_9ACTN</name>
<dbReference type="RefSeq" id="WP_260729197.1">
    <property type="nucleotide sequence ID" value="NZ_BAAABS010000075.1"/>
</dbReference>
<keyword evidence="3" id="KW-0067">ATP-binding</keyword>
<keyword evidence="3" id="KW-0378">Hydrolase</keyword>
<gene>
    <name evidence="3" type="ORF">Drose_17020</name>
</gene>
<dbReference type="InterPro" id="IPR006935">
    <property type="entry name" value="Helicase/UvrB_N"/>
</dbReference>
<dbReference type="SUPFAM" id="SSF52540">
    <property type="entry name" value="P-loop containing nucleoside triphosphate hydrolases"/>
    <property type="match status" value="1"/>
</dbReference>
<evidence type="ECO:0000313" key="4">
    <source>
        <dbReference type="Proteomes" id="UP001058271"/>
    </source>
</evidence>
<accession>A0ABY5ZDL6</accession>
<keyword evidence="3" id="KW-0547">Nucleotide-binding</keyword>
<sequence length="1060" mass="117076">MTLVAITANVWARQLTVETNTVRQLLVPQDELEVQDGPEGLWVAGRGGRWPATRAIGTDKDGPLTAQLPVLRTGKVRVAWIGSRNPIDPSDVLASYVGAFAFRSHTEPHSLRRPQIGALHSVVGYWSSGLNDRGIVVMPTGTGKTETMIALLVACQINKLLVLVPTAALRHQVAGKFESLGILQERQIVEPSALRPRVGRLEHGIHDPANAEAFAAACNVLVATPHALNACSAEARDALLAQFTHLMVDEAHHAPAPSWAAVIQTFDDRPVLLFTATPFREDGKNLPGRTIFRFPLREAQRDNYFTHIDYQAVLSLTGTDSVIADLAVERLRQDLAAGFNHILMARARSVSRAKEIILLYQARAADLSPALLHDGVSIKQRRAVLQALEDRSCRVIVCVDMLGEGFDLPSLKVAALHDVKKSLSPMIQFIGRFTRAPDTPTIGTASVFVARDPSVALSPLRDLLREDADWNLLLTDITERASAAAEIVSEFEASFSGVPDDVAVALLEPKMSAIAYRALSSSWHPERALTFYGEGRILNDRVAVGASSSIAWFVVEHRTGVRWGSVRDLEQVIFELIILYFDESTRLLYIYSSQNAGDYADLARAVLGGEPGPLRGPRTFRVLAHLDRLIPTNIGLLDARDHFNRFTMYVGSDVMEALNTADRQGKSQTHIATSGFDQGERITISASLSGRFWSMRSAPNLKEWADWCNVQGTKLLDDGIDLEEVFNGLIVPVDLTERTPYVLLGLEWPWELFMGQGGGVTVTYNDASYPAADVGFEVDDYSTDGPFRFSLVTPAWRIKYQADFTQAGLTYSPMGADAEVLSHPAPVPLETWINKHKPTLFLEGDRMITGEDRLLQPRYDVEPFDRAHLTTLSWIGVDLGVESQGPERRQDSIQAFMSRHLQSTEVFDVLLDDDRSGEAADLVGLRILDNELIVTLVHCKYSSQPIPGARLADLYELCGQAIRGAKWRQHGAQPLLRHLDRRARRFANRTGVSPYEVGDIASLYRIRQLASQLRPRFRTLLVQPGLSKAGCTDEHLRLLAGAESYVHAVTRGTFEVFCSP</sequence>
<dbReference type="Gene3D" id="3.40.50.300">
    <property type="entry name" value="P-loop containing nucleotide triphosphate hydrolases"/>
    <property type="match status" value="2"/>
</dbReference>